<organism evidence="1 2">
    <name type="scientific">Maribacter arcticus</name>
    <dbReference type="NCBI Taxonomy" id="561365"/>
    <lineage>
        <taxon>Bacteria</taxon>
        <taxon>Pseudomonadati</taxon>
        <taxon>Bacteroidota</taxon>
        <taxon>Flavobacteriia</taxon>
        <taxon>Flavobacteriales</taxon>
        <taxon>Flavobacteriaceae</taxon>
        <taxon>Maribacter</taxon>
    </lineage>
</organism>
<evidence type="ECO:0008006" key="3">
    <source>
        <dbReference type="Google" id="ProtNLM"/>
    </source>
</evidence>
<evidence type="ECO:0000313" key="1">
    <source>
        <dbReference type="EMBL" id="SKB35226.1"/>
    </source>
</evidence>
<protein>
    <recommendedName>
        <fullName evidence="3">Lipoprotein</fullName>
    </recommendedName>
</protein>
<name>A0A1T5AJU9_9FLAO</name>
<dbReference type="EMBL" id="FUYL01000002">
    <property type="protein sequence ID" value="SKB35226.1"/>
    <property type="molecule type" value="Genomic_DNA"/>
</dbReference>
<dbReference type="STRING" id="561365.SAMN05660866_01040"/>
<sequence>MQFNMLRQTIILLTPIALMILIGCGQQEESKNKTPEVSTQPTEIKVDSSKIYKQEAIQLLDEVNNAVRKGIMGEVSQKATNEEINPKMKEYIQLMTKMSPLDTMDVHNYRVQEINKIIDIQIEQSPR</sequence>
<keyword evidence="2" id="KW-1185">Reference proteome</keyword>
<accession>A0A1T5AJU9</accession>
<dbReference type="AlphaFoldDB" id="A0A1T5AJU9"/>
<gene>
    <name evidence="1" type="ORF">SAMN05660866_01040</name>
</gene>
<reference evidence="2" key="1">
    <citation type="submission" date="2017-02" db="EMBL/GenBank/DDBJ databases">
        <authorList>
            <person name="Varghese N."/>
            <person name="Submissions S."/>
        </authorList>
    </citation>
    <scope>NUCLEOTIDE SEQUENCE [LARGE SCALE GENOMIC DNA]</scope>
    <source>
        <strain evidence="2">DSM 23546</strain>
    </source>
</reference>
<proteinExistence type="predicted"/>
<dbReference type="Proteomes" id="UP000190339">
    <property type="component" value="Unassembled WGS sequence"/>
</dbReference>
<evidence type="ECO:0000313" key="2">
    <source>
        <dbReference type="Proteomes" id="UP000190339"/>
    </source>
</evidence>
<dbReference type="PROSITE" id="PS51257">
    <property type="entry name" value="PROKAR_LIPOPROTEIN"/>
    <property type="match status" value="1"/>
</dbReference>